<reference evidence="2 3" key="1">
    <citation type="submission" date="2020-12" db="EMBL/GenBank/DDBJ databases">
        <title>Concerted genomic and epigenomic changes stabilize Arabidopsis allopolyploids.</title>
        <authorList>
            <person name="Chen Z."/>
        </authorList>
    </citation>
    <scope>NUCLEOTIDE SEQUENCE [LARGE SCALE GENOMIC DNA]</scope>
    <source>
        <strain evidence="2">Allo738</strain>
        <tissue evidence="2">Leaf</tissue>
    </source>
</reference>
<keyword evidence="1" id="KW-0732">Signal</keyword>
<accession>A0A8T2A7E9</accession>
<keyword evidence="3" id="KW-1185">Reference proteome</keyword>
<gene>
    <name evidence="2" type="ORF">ISN45_Aa04g013940</name>
</gene>
<name>A0A8T2A7E9_9BRAS</name>
<dbReference type="PANTHER" id="PTHR34270:SF16">
    <property type="entry name" value="TRANSMEMBRANE PROTEIN"/>
    <property type="match status" value="1"/>
</dbReference>
<comment type="caution">
    <text evidence="2">The sequence shown here is derived from an EMBL/GenBank/DDBJ whole genome shotgun (WGS) entry which is preliminary data.</text>
</comment>
<proteinExistence type="predicted"/>
<dbReference type="EMBL" id="JAEFBK010000009">
    <property type="protein sequence ID" value="KAG7568580.1"/>
    <property type="molecule type" value="Genomic_DNA"/>
</dbReference>
<dbReference type="PANTHER" id="PTHR34270">
    <property type="entry name" value="PROTEIN RALF-LIKE 15-RELATED"/>
    <property type="match status" value="1"/>
</dbReference>
<organism evidence="2 3">
    <name type="scientific">Arabidopsis thaliana x Arabidopsis arenosa</name>
    <dbReference type="NCBI Taxonomy" id="1240361"/>
    <lineage>
        <taxon>Eukaryota</taxon>
        <taxon>Viridiplantae</taxon>
        <taxon>Streptophyta</taxon>
        <taxon>Embryophyta</taxon>
        <taxon>Tracheophyta</taxon>
        <taxon>Spermatophyta</taxon>
        <taxon>Magnoliopsida</taxon>
        <taxon>eudicotyledons</taxon>
        <taxon>Gunneridae</taxon>
        <taxon>Pentapetalae</taxon>
        <taxon>rosids</taxon>
        <taxon>malvids</taxon>
        <taxon>Brassicales</taxon>
        <taxon>Brassicaceae</taxon>
        <taxon>Camelineae</taxon>
        <taxon>Arabidopsis</taxon>
    </lineage>
</organism>
<evidence type="ECO:0008006" key="4">
    <source>
        <dbReference type="Google" id="ProtNLM"/>
    </source>
</evidence>
<evidence type="ECO:0000256" key="1">
    <source>
        <dbReference type="SAM" id="SignalP"/>
    </source>
</evidence>
<evidence type="ECO:0000313" key="2">
    <source>
        <dbReference type="EMBL" id="KAG7568580.1"/>
    </source>
</evidence>
<sequence>MAMLKKISVLYLALLIIFVFEANTIKMEQVISYDSMRVNHAWGCSQKYPQFCEKTRANPYTKPIPKNSTEAS</sequence>
<evidence type="ECO:0000313" key="3">
    <source>
        <dbReference type="Proteomes" id="UP000694240"/>
    </source>
</evidence>
<dbReference type="AlphaFoldDB" id="A0A8T2A7E9"/>
<protein>
    <recommendedName>
        <fullName evidence="4">Transmembrane protein</fullName>
    </recommendedName>
</protein>
<feature type="chain" id="PRO_5035815841" description="Transmembrane protein" evidence="1">
    <location>
        <begin position="25"/>
        <end position="72"/>
    </location>
</feature>
<feature type="signal peptide" evidence="1">
    <location>
        <begin position="1"/>
        <end position="24"/>
    </location>
</feature>
<dbReference type="Proteomes" id="UP000694240">
    <property type="component" value="Chromosome 9"/>
</dbReference>